<sequence length="1103" mass="125432">MATMPSDYTEFPSEIILKPLALIGLSGLDAVNNAVHKEIWDAFSNNRRADRTPVRFKLLNNTFEFPVVKPKRNSYEWYIPKGVLKKNWIHKRVSLIPAVVVIFYDMDWNDPQWNEKIIECASKVQSIRAAVEGHATRVAVVVIQSRLSPPPSEYMLGAERAQALCAACEIQSKSLFVLPHSDHLMGYIIRLENAFYDIAQNYYHHETKNIKQHRDHLNKTTHQYLFVRHQFKLGYLNELKQDLSTAHKHYMHAYNNLLETRIVDTNTHEVRTVAGYINYKLCKLLFALNLPRDAIAQLKSHIERYKNRIGSTELLFEHYAWIARQYSAFGELFDEAIRAGLPAIQSQHPGFYYQHAAQFTVKRRQAMRSVCTEATAYPPPPDPLEGIVEFYGQRPWRPGRLSADPHDPQKEQAAVLALQYNERVFNHSAMIISFLGCAISQFKTFHSPRMRKQLVVEMANEYFYSADYGKALTLLTHMLWDYRREKWWFLASHVLNRALQCAYLSGKIQDYLQLSIEALSKHIQVPNNDKDRIFRNIMSVLNLNIPAAEPDLPASSQHKALELWQAAIEKEPLTVPVDMANISSFLEVKPKFKQQRYRMDELIDLELYVRLLYSTALEARNAFVAISSHTETIEIPITDDGNTTISLQGGKVKRFLCQFKPNPHDSGSDLHIKNVSFVLDTDRKRKIVLNFKIEGNKATESTIHPELLHFIRSPKADYEFDCIVPLTVASITLRECKVSILVTNSSPALQGEWFPSTFTITNNEDSSIYDVKITLSLLSSPDNPNPDSVTELSLKEGEPQTQPLNIQVGSITPAGSHVNTFYLKTNRTATTTVQIKVTYVIDLPEISKLECTKEFTTKITVIKPFEVCTNFVAMNFKPIAKCFVDDPFIVMPQIKILSPWDLLIVDTELEVVECFRYSDASKLSSCISNLEVAEKNVASDAVCIQAKYKPKDNPTRVGLYNITWRRKTSSSHCVMSSTALSGLPIDECPIAIEVNYPQVVELLTSVPLKCTLFGKSSTPIRLTVTVEGTDAYMFSGYKKISVTIPPKGKVELCYNIHPLVAGNTTPPRLKATLVGDAANQDVISEMFDKIFPQNIFVMPKYNK</sequence>
<dbReference type="PANTHER" id="PTHR14374:SF0">
    <property type="entry name" value="TRAFFICKING PROTEIN PARTICLE COMPLEX SUBUNIT 11"/>
    <property type="match status" value="1"/>
</dbReference>
<accession>A0AAD7YK68</accession>
<evidence type="ECO:0000259" key="1">
    <source>
        <dbReference type="Pfam" id="PF11817"/>
    </source>
</evidence>
<gene>
    <name evidence="2" type="ORF">PYW07_006154</name>
</gene>
<dbReference type="EMBL" id="JARGEI010000016">
    <property type="protein sequence ID" value="KAJ8718224.1"/>
    <property type="molecule type" value="Genomic_DNA"/>
</dbReference>
<evidence type="ECO:0000313" key="2">
    <source>
        <dbReference type="EMBL" id="KAJ8718224.1"/>
    </source>
</evidence>
<dbReference type="InterPro" id="IPR021773">
    <property type="entry name" value="TPC11"/>
</dbReference>
<dbReference type="PANTHER" id="PTHR14374">
    <property type="entry name" value="FOIE GRAS"/>
    <property type="match status" value="1"/>
</dbReference>
<dbReference type="AlphaFoldDB" id="A0AAD7YK68"/>
<dbReference type="Pfam" id="PF11817">
    <property type="entry name" value="Foie-gras_1"/>
    <property type="match status" value="1"/>
</dbReference>
<proteinExistence type="predicted"/>
<name>A0AAD7YK68_MYTSE</name>
<evidence type="ECO:0000313" key="3">
    <source>
        <dbReference type="Proteomes" id="UP001231518"/>
    </source>
</evidence>
<dbReference type="Proteomes" id="UP001231518">
    <property type="component" value="Chromosome 18"/>
</dbReference>
<keyword evidence="3" id="KW-1185">Reference proteome</keyword>
<reference evidence="2" key="1">
    <citation type="submission" date="2023-03" db="EMBL/GenBank/DDBJ databases">
        <title>Chromosome-level genomes of two armyworms, Mythimna separata and Mythimna loreyi, provide insights into the biosynthesis and reception of sex pheromones.</title>
        <authorList>
            <person name="Zhao H."/>
        </authorList>
    </citation>
    <scope>NUCLEOTIDE SEQUENCE</scope>
    <source>
        <strain evidence="2">BeijingLab</strain>
        <tissue evidence="2">Pupa</tissue>
    </source>
</reference>
<protein>
    <recommendedName>
        <fullName evidence="1">Trafficking protein particle complex subunit 11 domain-containing protein</fullName>
    </recommendedName>
</protein>
<feature type="domain" description="Trafficking protein particle complex subunit 11" evidence="1">
    <location>
        <begin position="267"/>
        <end position="520"/>
    </location>
</feature>
<organism evidence="2 3">
    <name type="scientific">Mythimna separata</name>
    <name type="common">Oriental armyworm</name>
    <name type="synonym">Pseudaletia separata</name>
    <dbReference type="NCBI Taxonomy" id="271217"/>
    <lineage>
        <taxon>Eukaryota</taxon>
        <taxon>Metazoa</taxon>
        <taxon>Ecdysozoa</taxon>
        <taxon>Arthropoda</taxon>
        <taxon>Hexapoda</taxon>
        <taxon>Insecta</taxon>
        <taxon>Pterygota</taxon>
        <taxon>Neoptera</taxon>
        <taxon>Endopterygota</taxon>
        <taxon>Lepidoptera</taxon>
        <taxon>Glossata</taxon>
        <taxon>Ditrysia</taxon>
        <taxon>Noctuoidea</taxon>
        <taxon>Noctuidae</taxon>
        <taxon>Noctuinae</taxon>
        <taxon>Hadenini</taxon>
        <taxon>Mythimna</taxon>
    </lineage>
</organism>
<comment type="caution">
    <text evidence="2">The sequence shown here is derived from an EMBL/GenBank/DDBJ whole genome shotgun (WGS) entry which is preliminary data.</text>
</comment>
<dbReference type="GO" id="GO:0005737">
    <property type="term" value="C:cytoplasm"/>
    <property type="evidence" value="ECO:0007669"/>
    <property type="project" value="TreeGrafter"/>
</dbReference>